<comment type="caution">
    <text evidence="1">The sequence shown here is derived from an EMBL/GenBank/DDBJ whole genome shotgun (WGS) entry which is preliminary data.</text>
</comment>
<organism evidence="1 2">
    <name type="scientific">Paraburkholderia sabiae</name>
    <dbReference type="NCBI Taxonomy" id="273251"/>
    <lineage>
        <taxon>Bacteria</taxon>
        <taxon>Pseudomonadati</taxon>
        <taxon>Pseudomonadota</taxon>
        <taxon>Betaproteobacteria</taxon>
        <taxon>Burkholderiales</taxon>
        <taxon>Burkholderiaceae</taxon>
        <taxon>Paraburkholderia</taxon>
    </lineage>
</organism>
<gene>
    <name evidence="1" type="ORF">V4C55_42435</name>
</gene>
<protein>
    <submittedName>
        <fullName evidence="1">Uncharacterized protein</fullName>
    </submittedName>
</protein>
<proteinExistence type="predicted"/>
<dbReference type="RefSeq" id="WP_201662443.1">
    <property type="nucleotide sequence ID" value="NZ_CAJHCS010000064.1"/>
</dbReference>
<dbReference type="EMBL" id="JAZHGC010000084">
    <property type="protein sequence ID" value="MEM5292347.1"/>
    <property type="molecule type" value="Genomic_DNA"/>
</dbReference>
<sequence>MMAAARSPARSEPANNQFFLLCRDLHNAEIFLVGGRGNERIAMSSDLIRDR</sequence>
<accession>A0ABU9QS71</accession>
<name>A0ABU9QS71_9BURK</name>
<evidence type="ECO:0000313" key="2">
    <source>
        <dbReference type="Proteomes" id="UP001494588"/>
    </source>
</evidence>
<evidence type="ECO:0000313" key="1">
    <source>
        <dbReference type="EMBL" id="MEM5292347.1"/>
    </source>
</evidence>
<reference evidence="1 2" key="1">
    <citation type="submission" date="2024-01" db="EMBL/GenBank/DDBJ databases">
        <title>The diversity of rhizobia nodulating Mimosa spp. in eleven states of Brazil covering several biomes is determined by host plant, location, and edaphic factors.</title>
        <authorList>
            <person name="Rouws L."/>
            <person name="Barauna A."/>
            <person name="Beukes C."/>
            <person name="De Faria S.M."/>
            <person name="Gross E."/>
            <person name="Dos Reis Junior F.B."/>
            <person name="Simon M."/>
            <person name="Maluk M."/>
            <person name="Odee D.W."/>
            <person name="Kenicer G."/>
            <person name="Young J.P.W."/>
            <person name="Reis V.M."/>
            <person name="Zilli J."/>
            <person name="James E.K."/>
        </authorList>
    </citation>
    <scope>NUCLEOTIDE SEQUENCE [LARGE SCALE GENOMIC DNA]</scope>
    <source>
        <strain evidence="1 2">JPY77</strain>
    </source>
</reference>
<keyword evidence="2" id="KW-1185">Reference proteome</keyword>
<dbReference type="Proteomes" id="UP001494588">
    <property type="component" value="Unassembled WGS sequence"/>
</dbReference>